<name>U4KEM4_9VIBR</name>
<dbReference type="Proteomes" id="UP000016895">
    <property type="component" value="Chromosome 1"/>
</dbReference>
<evidence type="ECO:0000313" key="3">
    <source>
        <dbReference type="EMBL" id="CCO59042.1"/>
    </source>
</evidence>
<dbReference type="Pfam" id="PF18134">
    <property type="entry name" value="AGS_C"/>
    <property type="match status" value="1"/>
</dbReference>
<dbReference type="CDD" id="cd05400">
    <property type="entry name" value="NT_2-5OAS_ClassI-CCAase"/>
    <property type="match status" value="1"/>
</dbReference>
<dbReference type="PATRIC" id="fig|1260221.3.peg.2869"/>
<dbReference type="EMBL" id="FO203526">
    <property type="protein sequence ID" value="CCO59042.1"/>
    <property type="molecule type" value="Genomic_DNA"/>
</dbReference>
<accession>U4KEM4</accession>
<evidence type="ECO:0000259" key="2">
    <source>
        <dbReference type="Pfam" id="PF18134"/>
    </source>
</evidence>
<dbReference type="AlphaFoldDB" id="U4KEM4"/>
<evidence type="ECO:0000313" key="4">
    <source>
        <dbReference type="Proteomes" id="UP000016895"/>
    </source>
</evidence>
<dbReference type="STRING" id="28173.VIBNI_A3012"/>
<protein>
    <recommendedName>
        <fullName evidence="2">Adenylyl/Guanylyl and SMODS C-terminal sensor domain-containing protein</fullName>
    </recommendedName>
</protein>
<sequence length="426" mass="48986">MTTSEVFQSFLGKLTINNGQVIGDRYGEITASLNKKFRDTESKTANSLQVGSYGRWTGIQGISDLDMLYIMPAGKWKDYRDGKQSKLLSDTRDAIKARYPKTEVKVDRLVVQVVYKNFMVEVQPVFEQADRSFKYPDTYSGGSWKITKPREEIEAMKEFVDQKRRNLRKLCKMGRAWKNKCGVAMGGLLIDTLAYNFLKSGTDYDDKSYAYYDLMCRDFFKYLADEPDKEFYAALGSRQRVAVKKKFQCKAKKAYGLALEAIDASSENTRHNKWKSIFGRPFPAAEKTRVAKAGTTWRDTEQLIDDLYSLDVKYSLVLDCDVSQNGFRESTLRHMLARRIPLLAKKKLLFKVTECSVPEPFKLKWKVLNKGEEAERLDCIRGQIFEDEGYRQRKESTDFQGSHLVECYAIKHGVVVARDQIAVPIQ</sequence>
<keyword evidence="1" id="KW-0051">Antiviral defense</keyword>
<evidence type="ECO:0000256" key="1">
    <source>
        <dbReference type="ARBA" id="ARBA00023118"/>
    </source>
</evidence>
<dbReference type="InterPro" id="IPR006116">
    <property type="entry name" value="NT_2-5OAS_ClassI-CCAase"/>
</dbReference>
<dbReference type="KEGG" id="vni:VIBNI_A3012"/>
<dbReference type="OrthoDB" id="2082416at2"/>
<reference evidence="3 4" key="1">
    <citation type="journal article" date="2013" name="ISME J.">
        <title>Comparative genomics of pathogenic lineages of Vibrio nigripulchritudo identifies virulence-associated traits.</title>
        <authorList>
            <person name="Goudenege D."/>
            <person name="Labreuche Y."/>
            <person name="Krin E."/>
            <person name="Ansquer D."/>
            <person name="Mangenot S."/>
            <person name="Calteau A."/>
            <person name="Medigue C."/>
            <person name="Mazel D."/>
            <person name="Polz M.F."/>
            <person name="Le Roux F."/>
        </authorList>
    </citation>
    <scope>NUCLEOTIDE SEQUENCE [LARGE SCALE GENOMIC DNA]</scope>
    <source>
        <strain evidence="4">SnF1</strain>
    </source>
</reference>
<gene>
    <name evidence="3" type="ORF">VIBNI_A3012</name>
</gene>
<organism evidence="3 4">
    <name type="scientific">Vibrio nigripulchritudo</name>
    <dbReference type="NCBI Taxonomy" id="28173"/>
    <lineage>
        <taxon>Bacteria</taxon>
        <taxon>Pseudomonadati</taxon>
        <taxon>Pseudomonadota</taxon>
        <taxon>Gammaproteobacteria</taxon>
        <taxon>Vibrionales</taxon>
        <taxon>Vibrionaceae</taxon>
        <taxon>Vibrio</taxon>
    </lineage>
</organism>
<dbReference type="SUPFAM" id="SSF81301">
    <property type="entry name" value="Nucleotidyltransferase"/>
    <property type="match status" value="1"/>
</dbReference>
<dbReference type="InterPro" id="IPR043519">
    <property type="entry name" value="NT_sf"/>
</dbReference>
<dbReference type="Pfam" id="PF18144">
    <property type="entry name" value="SMODS"/>
    <property type="match status" value="1"/>
</dbReference>
<dbReference type="GO" id="GO:0016779">
    <property type="term" value="F:nucleotidyltransferase activity"/>
    <property type="evidence" value="ECO:0007669"/>
    <property type="project" value="InterPro"/>
</dbReference>
<dbReference type="InterPro" id="IPR040511">
    <property type="entry name" value="AGS_C"/>
</dbReference>
<dbReference type="GO" id="GO:0051607">
    <property type="term" value="P:defense response to virus"/>
    <property type="evidence" value="ECO:0007669"/>
    <property type="project" value="UniProtKB-KW"/>
</dbReference>
<keyword evidence="4" id="KW-1185">Reference proteome</keyword>
<dbReference type="RefSeq" id="WP_022551615.1">
    <property type="nucleotide sequence ID" value="NC_022528.1"/>
</dbReference>
<proteinExistence type="predicted"/>
<feature type="domain" description="Adenylyl/Guanylyl and SMODS C-terminal sensor" evidence="2">
    <location>
        <begin position="299"/>
        <end position="426"/>
    </location>
</feature>